<evidence type="ECO:0000259" key="3">
    <source>
        <dbReference type="PROSITE" id="PS51898"/>
    </source>
</evidence>
<dbReference type="GO" id="GO:0015074">
    <property type="term" value="P:DNA integration"/>
    <property type="evidence" value="ECO:0007669"/>
    <property type="project" value="InterPro"/>
</dbReference>
<keyword evidence="5" id="KW-1185">Reference proteome</keyword>
<protein>
    <recommendedName>
        <fullName evidence="3">Tyr recombinase domain-containing protein</fullName>
    </recommendedName>
</protein>
<dbReference type="AlphaFoldDB" id="H8FUW4"/>
<dbReference type="InterPro" id="IPR011010">
    <property type="entry name" value="DNA_brk_join_enz"/>
</dbReference>
<feature type="domain" description="Tyr recombinase" evidence="3">
    <location>
        <begin position="212"/>
        <end position="411"/>
    </location>
</feature>
<dbReference type="SUPFAM" id="SSF56349">
    <property type="entry name" value="DNA breaking-rejoining enzymes"/>
    <property type="match status" value="1"/>
</dbReference>
<comment type="caution">
    <text evidence="4">The sequence shown here is derived from an EMBL/GenBank/DDBJ whole genome shotgun (WGS) entry which is preliminary data.</text>
</comment>
<dbReference type="InterPro" id="IPR013762">
    <property type="entry name" value="Integrase-like_cat_sf"/>
</dbReference>
<keyword evidence="1" id="KW-0233">DNA recombination</keyword>
<dbReference type="EMBL" id="CAHP01000028">
    <property type="protein sequence ID" value="CCG42152.1"/>
    <property type="molecule type" value="Genomic_DNA"/>
</dbReference>
<dbReference type="GO" id="GO:0003677">
    <property type="term" value="F:DNA binding"/>
    <property type="evidence" value="ECO:0007669"/>
    <property type="project" value="InterPro"/>
</dbReference>
<reference evidence="4 5" key="1">
    <citation type="journal article" date="2012" name="J. Bacteriol.">
        <title>Draft Genome Sequence of the Purple Photosynthetic Bacterium Phaeospirillum molischianum DSM120, a Particularly Versatile Bacterium.</title>
        <authorList>
            <person name="Duquesne K."/>
            <person name="Prima V."/>
            <person name="Ji B."/>
            <person name="Rouy Z."/>
            <person name="Medigue C."/>
            <person name="Talla E."/>
            <person name="Sturgis J.N."/>
        </authorList>
    </citation>
    <scope>NUCLEOTIDE SEQUENCE [LARGE SCALE GENOMIC DNA]</scope>
    <source>
        <strain evidence="5">DSM120</strain>
    </source>
</reference>
<dbReference type="OrthoDB" id="67979at2"/>
<feature type="region of interest" description="Disordered" evidence="2">
    <location>
        <begin position="413"/>
        <end position="460"/>
    </location>
</feature>
<dbReference type="Gene3D" id="1.10.443.10">
    <property type="entry name" value="Intergrase catalytic core"/>
    <property type="match status" value="1"/>
</dbReference>
<name>H8FUW4_MAGML</name>
<dbReference type="Proteomes" id="UP000004169">
    <property type="component" value="Unassembled WGS sequence"/>
</dbReference>
<sequence length="460" mass="51426">MSVCYNKARGKWRFDFRLDGTRHQGYCDDPGTGKHATTKTEAKRIEAMVRGALIRQGANKPVEITSPATFTLSQAVAAFSARKMGGSNWANQKVYIQDLMTYFGPACPTATIAEDSADPNSPSIWGYIRWARQQPVMIYVGKGRPLAEMLELGTPIERLYRPTADGRTRSDSTINRYLDCLRAVLRIAYSLRDPNTGEMLFKGQMPKVPDLAEPEYMPRPFSDAEIWEAAERAPAHLAWGILLARLMGFRKAEMFDITISQVDFNLRGIWLAAADTKANRDEFVPANTEAMELLEYLVAEARARKVQHIITYRRVRTTWNIKDGTEASEHTPIRFGPAVPVKNPKKAFSRVLKEMGLEGVHTFHNTKASFVTAIAHVAPAAVTQDLARHRDYRTTQRYLKVADHAKRAAVEATTIQEKPHPSHSQEFLTGQKESRPEAAKSLKNLVGATGFEPATPSPPD</sequence>
<proteinExistence type="predicted"/>
<dbReference type="STRING" id="1150626.PHAMO_340025"/>
<dbReference type="RefSeq" id="WP_002729781.1">
    <property type="nucleotide sequence ID" value="NZ_CAHP01000028.1"/>
</dbReference>
<dbReference type="PROSITE" id="PS51898">
    <property type="entry name" value="TYR_RECOMBINASE"/>
    <property type="match status" value="1"/>
</dbReference>
<organism evidence="4 5">
    <name type="scientific">Magnetospirillum molischianum DSM 120</name>
    <dbReference type="NCBI Taxonomy" id="1150626"/>
    <lineage>
        <taxon>Bacteria</taxon>
        <taxon>Pseudomonadati</taxon>
        <taxon>Pseudomonadota</taxon>
        <taxon>Alphaproteobacteria</taxon>
        <taxon>Rhodospirillales</taxon>
        <taxon>Rhodospirillaceae</taxon>
        <taxon>Magnetospirillum</taxon>
    </lineage>
</organism>
<evidence type="ECO:0000256" key="2">
    <source>
        <dbReference type="SAM" id="MobiDB-lite"/>
    </source>
</evidence>
<evidence type="ECO:0000256" key="1">
    <source>
        <dbReference type="ARBA" id="ARBA00023172"/>
    </source>
</evidence>
<dbReference type="GO" id="GO:0006310">
    <property type="term" value="P:DNA recombination"/>
    <property type="evidence" value="ECO:0007669"/>
    <property type="project" value="UniProtKB-KW"/>
</dbReference>
<gene>
    <name evidence="4" type="ORF">PHAMO_340025</name>
</gene>
<evidence type="ECO:0000313" key="5">
    <source>
        <dbReference type="Proteomes" id="UP000004169"/>
    </source>
</evidence>
<dbReference type="InterPro" id="IPR002104">
    <property type="entry name" value="Integrase_catalytic"/>
</dbReference>
<dbReference type="Pfam" id="PF00589">
    <property type="entry name" value="Phage_integrase"/>
    <property type="match status" value="1"/>
</dbReference>
<evidence type="ECO:0000313" key="4">
    <source>
        <dbReference type="EMBL" id="CCG42152.1"/>
    </source>
</evidence>
<accession>H8FUW4</accession>